<protein>
    <recommendedName>
        <fullName evidence="1">AAA+ ATPase domain-containing protein</fullName>
    </recommendedName>
</protein>
<reference evidence="2 3" key="1">
    <citation type="journal article" date="2014" name="BMC Genomics">
        <title>Comparison of environmental and isolate Sulfobacillus genomes reveals diverse carbon, sulfur, nitrogen, and hydrogen metabolisms.</title>
        <authorList>
            <person name="Justice N.B."/>
            <person name="Norman A."/>
            <person name="Brown C.T."/>
            <person name="Singh A."/>
            <person name="Thomas B.C."/>
            <person name="Banfield J.F."/>
        </authorList>
    </citation>
    <scope>NUCLEOTIDE SEQUENCE [LARGE SCALE GENOMIC DNA]</scope>
    <source>
        <strain evidence="2">AMDSBA1</strain>
    </source>
</reference>
<feature type="domain" description="AAA+ ATPase" evidence="1">
    <location>
        <begin position="11"/>
        <end position="158"/>
    </location>
</feature>
<dbReference type="SUPFAM" id="SSF52540">
    <property type="entry name" value="P-loop containing nucleoside triphosphate hydrolases"/>
    <property type="match status" value="1"/>
</dbReference>
<organism evidence="2 3">
    <name type="scientific">Sulfobacillus benefaciens</name>
    <dbReference type="NCBI Taxonomy" id="453960"/>
    <lineage>
        <taxon>Bacteria</taxon>
        <taxon>Bacillati</taxon>
        <taxon>Bacillota</taxon>
        <taxon>Clostridia</taxon>
        <taxon>Eubacteriales</taxon>
        <taxon>Clostridiales Family XVII. Incertae Sedis</taxon>
        <taxon>Sulfobacillus</taxon>
    </lineage>
</organism>
<dbReference type="InterPro" id="IPR027417">
    <property type="entry name" value="P-loop_NTPase"/>
</dbReference>
<dbReference type="EMBL" id="PXYT01000040">
    <property type="protein sequence ID" value="PSR26194.1"/>
    <property type="molecule type" value="Genomic_DNA"/>
</dbReference>
<dbReference type="Gene3D" id="3.40.50.300">
    <property type="entry name" value="P-loop containing nucleotide triphosphate hydrolases"/>
    <property type="match status" value="1"/>
</dbReference>
<sequence>MLSFAPAAAPSKLNVVLWGPSGAGKTYTGLAIAHQLGQRVAVVDTEHGASSLYAARFPADMAEMAPPFSPEQFIEAIRMVEAAHYDVILFDSLSPEWDGPGGCLDILAGIQKRGVKGARAWRDVTPRHEALLGAINRTPLSVIVTLREKPRVLLDTAEQTGKTQVTAGGPRAVMRERFEYEYDLVLHIDMQHRVTADKSRLFALREGTTGPADGSLLNAIAAAMHPERALASDPVS</sequence>
<evidence type="ECO:0000313" key="3">
    <source>
        <dbReference type="Proteomes" id="UP000242699"/>
    </source>
</evidence>
<dbReference type="AlphaFoldDB" id="A0A2T2WVC8"/>
<proteinExistence type="predicted"/>
<dbReference type="InterPro" id="IPR003593">
    <property type="entry name" value="AAA+_ATPase"/>
</dbReference>
<evidence type="ECO:0000313" key="2">
    <source>
        <dbReference type="EMBL" id="PSR26194.1"/>
    </source>
</evidence>
<gene>
    <name evidence="2" type="ORF">C7B43_14630</name>
</gene>
<name>A0A2T2WVC8_9FIRM</name>
<evidence type="ECO:0000259" key="1">
    <source>
        <dbReference type="SMART" id="SM00382"/>
    </source>
</evidence>
<dbReference type="Pfam" id="PF13479">
    <property type="entry name" value="AAA_24"/>
    <property type="match status" value="1"/>
</dbReference>
<dbReference type="SMART" id="SM00382">
    <property type="entry name" value="AAA"/>
    <property type="match status" value="1"/>
</dbReference>
<comment type="caution">
    <text evidence="2">The sequence shown here is derived from an EMBL/GenBank/DDBJ whole genome shotgun (WGS) entry which is preliminary data.</text>
</comment>
<accession>A0A2T2WVC8</accession>
<dbReference type="Proteomes" id="UP000242699">
    <property type="component" value="Unassembled WGS sequence"/>
</dbReference>